<feature type="compositionally biased region" description="Basic and acidic residues" evidence="1">
    <location>
        <begin position="242"/>
        <end position="256"/>
    </location>
</feature>
<proteinExistence type="predicted"/>
<feature type="region of interest" description="Disordered" evidence="1">
    <location>
        <begin position="149"/>
        <end position="337"/>
    </location>
</feature>
<dbReference type="HOGENOM" id="CLU_823753_0_0_1"/>
<feature type="compositionally biased region" description="Polar residues" evidence="1">
    <location>
        <begin position="320"/>
        <end position="337"/>
    </location>
</feature>
<keyword evidence="3" id="KW-1185">Reference proteome</keyword>
<feature type="compositionally biased region" description="Polar residues" evidence="1">
    <location>
        <begin position="257"/>
        <end position="275"/>
    </location>
</feature>
<protein>
    <submittedName>
        <fullName evidence="2">Uncharacterized protein</fullName>
    </submittedName>
</protein>
<feature type="compositionally biased region" description="Polar residues" evidence="1">
    <location>
        <begin position="285"/>
        <end position="308"/>
    </location>
</feature>
<dbReference type="Proteomes" id="UP000008144">
    <property type="component" value="Unassembled WGS sequence"/>
</dbReference>
<evidence type="ECO:0000256" key="1">
    <source>
        <dbReference type="SAM" id="MobiDB-lite"/>
    </source>
</evidence>
<reference evidence="2" key="2">
    <citation type="submission" date="2025-08" db="UniProtKB">
        <authorList>
            <consortium name="Ensembl"/>
        </authorList>
    </citation>
    <scope>IDENTIFICATION</scope>
</reference>
<dbReference type="InParanoid" id="F6YE79"/>
<reference evidence="2" key="3">
    <citation type="submission" date="2025-09" db="UniProtKB">
        <authorList>
            <consortium name="Ensembl"/>
        </authorList>
    </citation>
    <scope>IDENTIFICATION</scope>
</reference>
<accession>F6YE79</accession>
<dbReference type="AlphaFoldDB" id="F6YE79"/>
<organism evidence="2 3">
    <name type="scientific">Ciona intestinalis</name>
    <name type="common">Transparent sea squirt</name>
    <name type="synonym">Ascidia intestinalis</name>
    <dbReference type="NCBI Taxonomy" id="7719"/>
    <lineage>
        <taxon>Eukaryota</taxon>
        <taxon>Metazoa</taxon>
        <taxon>Chordata</taxon>
        <taxon>Tunicata</taxon>
        <taxon>Ascidiacea</taxon>
        <taxon>Phlebobranchia</taxon>
        <taxon>Cionidae</taxon>
        <taxon>Ciona</taxon>
    </lineage>
</organism>
<name>F6YE79_CIOIN</name>
<evidence type="ECO:0000313" key="2">
    <source>
        <dbReference type="Ensembl" id="ENSCINP00000024576.2"/>
    </source>
</evidence>
<reference evidence="3" key="1">
    <citation type="journal article" date="2002" name="Science">
        <title>The draft genome of Ciona intestinalis: insights into chordate and vertebrate origins.</title>
        <authorList>
            <person name="Dehal P."/>
            <person name="Satou Y."/>
            <person name="Campbell R.K."/>
            <person name="Chapman J."/>
            <person name="Degnan B."/>
            <person name="De Tomaso A."/>
            <person name="Davidson B."/>
            <person name="Di Gregorio A."/>
            <person name="Gelpke M."/>
            <person name="Goodstein D.M."/>
            <person name="Harafuji N."/>
            <person name="Hastings K.E."/>
            <person name="Ho I."/>
            <person name="Hotta K."/>
            <person name="Huang W."/>
            <person name="Kawashima T."/>
            <person name="Lemaire P."/>
            <person name="Martinez D."/>
            <person name="Meinertzhagen I.A."/>
            <person name="Necula S."/>
            <person name="Nonaka M."/>
            <person name="Putnam N."/>
            <person name="Rash S."/>
            <person name="Saiga H."/>
            <person name="Satake M."/>
            <person name="Terry A."/>
            <person name="Yamada L."/>
            <person name="Wang H.G."/>
            <person name="Awazu S."/>
            <person name="Azumi K."/>
            <person name="Boore J."/>
            <person name="Branno M."/>
            <person name="Chin-Bow S."/>
            <person name="DeSantis R."/>
            <person name="Doyle S."/>
            <person name="Francino P."/>
            <person name="Keys D.N."/>
            <person name="Haga S."/>
            <person name="Hayashi H."/>
            <person name="Hino K."/>
            <person name="Imai K.S."/>
            <person name="Inaba K."/>
            <person name="Kano S."/>
            <person name="Kobayashi K."/>
            <person name="Kobayashi M."/>
            <person name="Lee B.I."/>
            <person name="Makabe K.W."/>
            <person name="Manohar C."/>
            <person name="Matassi G."/>
            <person name="Medina M."/>
            <person name="Mochizuki Y."/>
            <person name="Mount S."/>
            <person name="Morishita T."/>
            <person name="Miura S."/>
            <person name="Nakayama A."/>
            <person name="Nishizaka S."/>
            <person name="Nomoto H."/>
            <person name="Ohta F."/>
            <person name="Oishi K."/>
            <person name="Rigoutsos I."/>
            <person name="Sano M."/>
            <person name="Sasaki A."/>
            <person name="Sasakura Y."/>
            <person name="Shoguchi E."/>
            <person name="Shin-i T."/>
            <person name="Spagnuolo A."/>
            <person name="Stainier D."/>
            <person name="Suzuki M.M."/>
            <person name="Tassy O."/>
            <person name="Takatori N."/>
            <person name="Tokuoka M."/>
            <person name="Yagi K."/>
            <person name="Yoshizaki F."/>
            <person name="Wada S."/>
            <person name="Zhang C."/>
            <person name="Hyatt P.D."/>
            <person name="Larimer F."/>
            <person name="Detter C."/>
            <person name="Doggett N."/>
            <person name="Glavina T."/>
            <person name="Hawkins T."/>
            <person name="Richardson P."/>
            <person name="Lucas S."/>
            <person name="Kohara Y."/>
            <person name="Levine M."/>
            <person name="Satoh N."/>
            <person name="Rokhsar D.S."/>
        </authorList>
    </citation>
    <scope>NUCLEOTIDE SEQUENCE [LARGE SCALE GENOMIC DNA]</scope>
</reference>
<evidence type="ECO:0000313" key="3">
    <source>
        <dbReference type="Proteomes" id="UP000008144"/>
    </source>
</evidence>
<sequence length="337" mass="37082">MGVVTIVPTGSEAHLRLKQVHGNKPVIYKSDKIKKCFDVNGVDGSLCVDHTNSDVENKKSSLKFIHKADDVTTTSQPSVIMKPKLRSSNLSLPLSSTSMISSPTSGGAANFALDSPNEPKSFCFPKKPSTVSTYKATSFQVARQRFQRPFTADNLKQKDKTSAMQQSFPPVYKNNRNENTITVAVSEKSTDGQSKYKPQPPKPSKYSTNNKKSDETTRAHPPPLPPKKPNLHSKQSSNLTCEVKKNEQIKKKDDRPNNQSNTSRSTKATTENQTPKKIGIKRPTSLKTNNLNGNSNRSVSSLSAQQRLFHQLEDGGLRSPVTNNAPKSPLNTFMGSQ</sequence>
<dbReference type="Ensembl" id="ENSCINT00000024822.2">
    <property type="protein sequence ID" value="ENSCINP00000024576.2"/>
    <property type="gene ID" value="ENSCING00000013367.2"/>
</dbReference>